<evidence type="ECO:0000256" key="1">
    <source>
        <dbReference type="ARBA" id="ARBA00004141"/>
    </source>
</evidence>
<feature type="transmembrane region" description="Helical" evidence="5">
    <location>
        <begin position="688"/>
        <end position="707"/>
    </location>
</feature>
<evidence type="ECO:0000256" key="2">
    <source>
        <dbReference type="ARBA" id="ARBA00022692"/>
    </source>
</evidence>
<dbReference type="AlphaFoldDB" id="A0A8S1QWN3"/>
<protein>
    <submittedName>
        <fullName evidence="6">Uncharacterized protein</fullName>
    </submittedName>
</protein>
<keyword evidence="2 5" id="KW-0812">Transmembrane</keyword>
<sequence>MKNRHISLYSYIAFLFVMYGVWHLTIQSKKHGGYNLNQLPDLISQLNNTIKPQITFNVLNMFSQEDINTFNETIHQKYTEFDIQFNIVEDINQIQEQDKLLINIQKAQYTFIFIQKLDQITIMTQDLNDPSLFKNLRRYFNKFYPLVQKESQLESKQFYVNRLLIFDFLIIDKQNNSQYNNLLNDIERSVLKLQNYFGLPGENIRINYKYIDGQNIEITQNQIYLQKQTINNILEQYKQQHNMNWREFFQMNILTILTDEDIAIDLDNNENVQYFFEEPQNFMFHVNSQETLFKNIFNTYIQFLQLEEQQQIMIENQDFKPSLELIRDYFQKREYLRHLQNFKKELEYVQFIQTEGEYKITLNSQKEFEQRVEYIKETLINKRVIKTDTVNILIDDGFSDFDTFSFEYTLGMYLPLILPFAYPILLSIYDELSKKGYTFEQQGMYSLISYPFYFKFMFAPIIDLYQFQFLGKRKSYIIPINLLLSVILLYLSRIEILTNYHILWILGFILCLFLGIQDIAIDGLATDLCKQQGESAALLQNIGFTIGNSFLGNFLFIALYSSQNCTLETFFMLLSIVGLILTIFLYLNQQEQEEQQRSAKNFQDLLSVIKSFFRNENMIKYSLLIFFERTALSSLDATFRLKLVQFNINKTYISLIDTIILPLKIATGLIYHQYFNKYDFKYYGNIQYLRLISTLFAIVTLLLIDKFELDGQFSYVAIFFSNMCWWILFNITYIVRGNFQMKITTPGVEATTLTILNSISQLGVKLAFSISLIMANYVNYYWLLCAGWIIHLLYCFRYSETYRDLYMQPIQKWYLNKQIKQI</sequence>
<comment type="subcellular location">
    <subcellularLocation>
        <location evidence="1">Membrane</location>
        <topology evidence="1">Multi-pass membrane protein</topology>
    </subcellularLocation>
</comment>
<keyword evidence="7" id="KW-1185">Reference proteome</keyword>
<feature type="transmembrane region" description="Helical" evidence="5">
    <location>
        <begin position="780"/>
        <end position="798"/>
    </location>
</feature>
<evidence type="ECO:0000313" key="7">
    <source>
        <dbReference type="Proteomes" id="UP000692954"/>
    </source>
</evidence>
<accession>A0A8S1QWN3</accession>
<evidence type="ECO:0000256" key="3">
    <source>
        <dbReference type="ARBA" id="ARBA00022989"/>
    </source>
</evidence>
<dbReference type="Pfam" id="PF13000">
    <property type="entry name" value="Acatn"/>
    <property type="match status" value="1"/>
</dbReference>
<feature type="transmembrane region" description="Helical" evidence="5">
    <location>
        <begin position="476"/>
        <end position="494"/>
    </location>
</feature>
<feature type="transmembrane region" description="Helical" evidence="5">
    <location>
        <begin position="542"/>
        <end position="563"/>
    </location>
</feature>
<dbReference type="GO" id="GO:0008521">
    <property type="term" value="F:acetyl-CoA transmembrane transporter activity"/>
    <property type="evidence" value="ECO:0007669"/>
    <property type="project" value="InterPro"/>
</dbReference>
<dbReference type="GO" id="GO:0035348">
    <property type="term" value="P:acetyl-CoA transmembrane transport"/>
    <property type="evidence" value="ECO:0007669"/>
    <property type="project" value="InterPro"/>
</dbReference>
<dbReference type="Proteomes" id="UP000692954">
    <property type="component" value="Unassembled WGS sequence"/>
</dbReference>
<feature type="transmembrane region" description="Helical" evidence="5">
    <location>
        <begin position="500"/>
        <end position="521"/>
    </location>
</feature>
<evidence type="ECO:0000256" key="5">
    <source>
        <dbReference type="SAM" id="Phobius"/>
    </source>
</evidence>
<feature type="transmembrane region" description="Helical" evidence="5">
    <location>
        <begin position="410"/>
        <end position="429"/>
    </location>
</feature>
<feature type="transmembrane region" description="Helical" evidence="5">
    <location>
        <begin position="569"/>
        <end position="587"/>
    </location>
</feature>
<feature type="transmembrane region" description="Helical" evidence="5">
    <location>
        <begin position="755"/>
        <end position="774"/>
    </location>
</feature>
<feature type="transmembrane region" description="Helical" evidence="5">
    <location>
        <begin position="6"/>
        <end position="26"/>
    </location>
</feature>
<dbReference type="PANTHER" id="PTHR12778:SF9">
    <property type="entry name" value="ACETYL-COENZYME A TRANSPORTER 1"/>
    <property type="match status" value="1"/>
</dbReference>
<organism evidence="6 7">
    <name type="scientific">Paramecium sonneborni</name>
    <dbReference type="NCBI Taxonomy" id="65129"/>
    <lineage>
        <taxon>Eukaryota</taxon>
        <taxon>Sar</taxon>
        <taxon>Alveolata</taxon>
        <taxon>Ciliophora</taxon>
        <taxon>Intramacronucleata</taxon>
        <taxon>Oligohymenophorea</taxon>
        <taxon>Peniculida</taxon>
        <taxon>Parameciidae</taxon>
        <taxon>Paramecium</taxon>
    </lineage>
</organism>
<dbReference type="PANTHER" id="PTHR12778">
    <property type="entry name" value="SOLUTE CARRIER FAMILY 33 ACETYL-COA TRANSPORTER -RELATED"/>
    <property type="match status" value="1"/>
</dbReference>
<evidence type="ECO:0000256" key="4">
    <source>
        <dbReference type="ARBA" id="ARBA00023136"/>
    </source>
</evidence>
<keyword evidence="4 5" id="KW-0472">Membrane</keyword>
<feature type="transmembrane region" description="Helical" evidence="5">
    <location>
        <begin position="444"/>
        <end position="464"/>
    </location>
</feature>
<dbReference type="InterPro" id="IPR004752">
    <property type="entry name" value="AmpG_permease/AT-1"/>
</dbReference>
<dbReference type="EMBL" id="CAJJDN010000123">
    <property type="protein sequence ID" value="CAD8119909.1"/>
    <property type="molecule type" value="Genomic_DNA"/>
</dbReference>
<reference evidence="6" key="1">
    <citation type="submission" date="2021-01" db="EMBL/GenBank/DDBJ databases">
        <authorList>
            <consortium name="Genoscope - CEA"/>
            <person name="William W."/>
        </authorList>
    </citation>
    <scope>NUCLEOTIDE SEQUENCE</scope>
</reference>
<evidence type="ECO:0000313" key="6">
    <source>
        <dbReference type="EMBL" id="CAD8119909.1"/>
    </source>
</evidence>
<dbReference type="GO" id="GO:0016020">
    <property type="term" value="C:membrane"/>
    <property type="evidence" value="ECO:0007669"/>
    <property type="project" value="UniProtKB-SubCell"/>
</dbReference>
<gene>
    <name evidence="6" type="ORF">PSON_ATCC_30995.1.T1230088</name>
</gene>
<proteinExistence type="predicted"/>
<dbReference type="OrthoDB" id="6415790at2759"/>
<dbReference type="InterPro" id="IPR024371">
    <property type="entry name" value="AcetylCoA_trans_1-like"/>
</dbReference>
<feature type="transmembrane region" description="Helical" evidence="5">
    <location>
        <begin position="713"/>
        <end position="735"/>
    </location>
</feature>
<comment type="caution">
    <text evidence="6">The sequence shown here is derived from an EMBL/GenBank/DDBJ whole genome shotgun (WGS) entry which is preliminary data.</text>
</comment>
<name>A0A8S1QWN3_9CILI</name>
<keyword evidence="3 5" id="KW-1133">Transmembrane helix</keyword>